<comment type="caution">
    <text evidence="1">The sequence shown here is derived from an EMBL/GenBank/DDBJ whole genome shotgun (WGS) entry which is preliminary data.</text>
</comment>
<reference evidence="1" key="1">
    <citation type="journal article" date="2021" name="New Phytol.">
        <title>Evolutionary innovations through gain and loss of genes in the ectomycorrhizal Boletales.</title>
        <authorList>
            <person name="Wu G."/>
            <person name="Miyauchi S."/>
            <person name="Morin E."/>
            <person name="Kuo A."/>
            <person name="Drula E."/>
            <person name="Varga T."/>
            <person name="Kohler A."/>
            <person name="Feng B."/>
            <person name="Cao Y."/>
            <person name="Lipzen A."/>
            <person name="Daum C."/>
            <person name="Hundley H."/>
            <person name="Pangilinan J."/>
            <person name="Johnson J."/>
            <person name="Barry K."/>
            <person name="LaButti K."/>
            <person name="Ng V."/>
            <person name="Ahrendt S."/>
            <person name="Min B."/>
            <person name="Choi I.G."/>
            <person name="Park H."/>
            <person name="Plett J.M."/>
            <person name="Magnuson J."/>
            <person name="Spatafora J.W."/>
            <person name="Nagy L.G."/>
            <person name="Henrissat B."/>
            <person name="Grigoriev I.V."/>
            <person name="Yang Z.L."/>
            <person name="Xu J."/>
            <person name="Martin F.M."/>
        </authorList>
    </citation>
    <scope>NUCLEOTIDE SEQUENCE</scope>
    <source>
        <strain evidence="1">KUC20120723A-06</strain>
    </source>
</reference>
<proteinExistence type="predicted"/>
<accession>A0ACB8B432</accession>
<gene>
    <name evidence="1" type="ORF">BV22DRAFT_794288</name>
</gene>
<evidence type="ECO:0000313" key="1">
    <source>
        <dbReference type="EMBL" id="KAH7920556.1"/>
    </source>
</evidence>
<protein>
    <submittedName>
        <fullName evidence="1">G-alpha-domain-containing protein</fullName>
    </submittedName>
</protein>
<dbReference type="Proteomes" id="UP000790709">
    <property type="component" value="Unassembled WGS sequence"/>
</dbReference>
<name>A0ACB8B432_9AGAM</name>
<evidence type="ECO:0000313" key="2">
    <source>
        <dbReference type="Proteomes" id="UP000790709"/>
    </source>
</evidence>
<sequence>MGNCVSNPEQADAVISKQRSEDIDRQIQEDSRKFRKECKILLLGPGESGKSTIVKQMKILHQNGFSKEELMAYRSVIFRNVVDSAQTIVHAMQKLKLDCELPENRVPIFSMSRNDQTD</sequence>
<organism evidence="1 2">
    <name type="scientific">Leucogyrophana mollusca</name>
    <dbReference type="NCBI Taxonomy" id="85980"/>
    <lineage>
        <taxon>Eukaryota</taxon>
        <taxon>Fungi</taxon>
        <taxon>Dikarya</taxon>
        <taxon>Basidiomycota</taxon>
        <taxon>Agaricomycotina</taxon>
        <taxon>Agaricomycetes</taxon>
        <taxon>Agaricomycetidae</taxon>
        <taxon>Boletales</taxon>
        <taxon>Boletales incertae sedis</taxon>
        <taxon>Leucogyrophana</taxon>
    </lineage>
</organism>
<keyword evidence="2" id="KW-1185">Reference proteome</keyword>
<dbReference type="EMBL" id="MU266572">
    <property type="protein sequence ID" value="KAH7920556.1"/>
    <property type="molecule type" value="Genomic_DNA"/>
</dbReference>